<dbReference type="Proteomes" id="UP000193411">
    <property type="component" value="Unassembled WGS sequence"/>
</dbReference>
<feature type="compositionally biased region" description="Basic and acidic residues" evidence="1">
    <location>
        <begin position="384"/>
        <end position="398"/>
    </location>
</feature>
<feature type="compositionally biased region" description="Low complexity" evidence="1">
    <location>
        <begin position="483"/>
        <end position="504"/>
    </location>
</feature>
<evidence type="ECO:0000256" key="1">
    <source>
        <dbReference type="SAM" id="MobiDB-lite"/>
    </source>
</evidence>
<feature type="compositionally biased region" description="Low complexity" evidence="1">
    <location>
        <begin position="217"/>
        <end position="249"/>
    </location>
</feature>
<evidence type="ECO:0000256" key="2">
    <source>
        <dbReference type="SAM" id="Phobius"/>
    </source>
</evidence>
<proteinExistence type="predicted"/>
<feature type="compositionally biased region" description="Polar residues" evidence="1">
    <location>
        <begin position="160"/>
        <end position="177"/>
    </location>
</feature>
<feature type="transmembrane region" description="Helical" evidence="2">
    <location>
        <begin position="6"/>
        <end position="27"/>
    </location>
</feature>
<keyword evidence="2" id="KW-0812">Transmembrane</keyword>
<feature type="region of interest" description="Disordered" evidence="1">
    <location>
        <begin position="204"/>
        <end position="518"/>
    </location>
</feature>
<feature type="region of interest" description="Disordered" evidence="1">
    <location>
        <begin position="49"/>
        <end position="183"/>
    </location>
</feature>
<keyword evidence="4" id="KW-1185">Reference proteome</keyword>
<feature type="compositionally biased region" description="Basic and acidic residues" evidence="1">
    <location>
        <begin position="459"/>
        <end position="474"/>
    </location>
</feature>
<reference evidence="3 4" key="1">
    <citation type="submission" date="2016-07" db="EMBL/GenBank/DDBJ databases">
        <title>Pervasive Adenine N6-methylation of Active Genes in Fungi.</title>
        <authorList>
            <consortium name="DOE Joint Genome Institute"/>
            <person name="Mondo S.J."/>
            <person name="Dannebaum R.O."/>
            <person name="Kuo R.C."/>
            <person name="Labutti K."/>
            <person name="Haridas S."/>
            <person name="Kuo A."/>
            <person name="Salamov A."/>
            <person name="Ahrendt S.R."/>
            <person name="Lipzen A."/>
            <person name="Sullivan W."/>
            <person name="Andreopoulos W.B."/>
            <person name="Clum A."/>
            <person name="Lindquist E."/>
            <person name="Daum C."/>
            <person name="Ramamoorthy G.K."/>
            <person name="Gryganskyi A."/>
            <person name="Culley D."/>
            <person name="Magnuson J.K."/>
            <person name="James T.Y."/>
            <person name="O'Malley M.A."/>
            <person name="Stajich J.E."/>
            <person name="Spatafora J.W."/>
            <person name="Visel A."/>
            <person name="Grigoriev I.V."/>
        </authorList>
    </citation>
    <scope>NUCLEOTIDE SEQUENCE [LARGE SCALE GENOMIC DNA]</scope>
    <source>
        <strain evidence="3 4">PL171</strain>
    </source>
</reference>
<evidence type="ECO:0000313" key="4">
    <source>
        <dbReference type="Proteomes" id="UP000193411"/>
    </source>
</evidence>
<feature type="compositionally biased region" description="Low complexity" evidence="1">
    <location>
        <begin position="120"/>
        <end position="143"/>
    </location>
</feature>
<dbReference type="EMBL" id="MCFL01000021">
    <property type="protein sequence ID" value="ORZ35560.1"/>
    <property type="molecule type" value="Genomic_DNA"/>
</dbReference>
<keyword evidence="2" id="KW-0472">Membrane</keyword>
<organism evidence="3 4">
    <name type="scientific">Catenaria anguillulae PL171</name>
    <dbReference type="NCBI Taxonomy" id="765915"/>
    <lineage>
        <taxon>Eukaryota</taxon>
        <taxon>Fungi</taxon>
        <taxon>Fungi incertae sedis</taxon>
        <taxon>Blastocladiomycota</taxon>
        <taxon>Blastocladiomycetes</taxon>
        <taxon>Blastocladiales</taxon>
        <taxon>Catenariaceae</taxon>
        <taxon>Catenaria</taxon>
    </lineage>
</organism>
<sequence>MSSSAVPITVAVVLSVLFCSIRAYYWYKARARPPPYSSDSSYDIENQAMIAGGGTGGQHVDQRPSSPPGPARPSSSLYHSVMRSVSFPTQPPTVAANTSSSAARNGAGHGARQNGGDHLSSQPSDTSPASSPSGSPCGSSTASHNNSSDAIHPATPPTKPSSLPQTTYPSPANTSTPAKPVPGLIQTAVSGSWLAMLKHQTYTRVASPTTPTPTSPSPASLSTPTAPHATPTPGPVTASTTGSTTTSNVPAPPMLVVQPCTPRPFAFHAPSPTTASPTSAATAPAAPVPKSRHTRRHPRRKSTGQGPMSLFRQMYAATPPLVETDEESEEEEGEGEAESERTGSGTSIVSESGDSFADSLVERGRLLPASHGGGKAWRAGGKSVDGRAERDKASENHSARAAAARETGSADQLRNGIGGKHPDHAELIDGSESASLEEERKEEDIPGSDGEDVPITGAEARDATNNDGIEEPRNPAKGGGKGRYAAKTAGKGSASPTSVKSVKTISKKSKRRSRRMSV</sequence>
<feature type="compositionally biased region" description="Basic residues" evidence="1">
    <location>
        <begin position="290"/>
        <end position="302"/>
    </location>
</feature>
<comment type="caution">
    <text evidence="3">The sequence shown here is derived from an EMBL/GenBank/DDBJ whole genome shotgun (WGS) entry which is preliminary data.</text>
</comment>
<dbReference type="AlphaFoldDB" id="A0A1Y2HLU3"/>
<protein>
    <submittedName>
        <fullName evidence="3">Uncharacterized protein</fullName>
    </submittedName>
</protein>
<accession>A0A1Y2HLU3</accession>
<feature type="compositionally biased region" description="Basic residues" evidence="1">
    <location>
        <begin position="505"/>
        <end position="518"/>
    </location>
</feature>
<feature type="compositionally biased region" description="Acidic residues" evidence="1">
    <location>
        <begin position="323"/>
        <end position="337"/>
    </location>
</feature>
<keyword evidence="2" id="KW-1133">Transmembrane helix</keyword>
<gene>
    <name evidence="3" type="ORF">BCR44DRAFT_1513050</name>
</gene>
<feature type="compositionally biased region" description="Low complexity" evidence="1">
    <location>
        <begin position="269"/>
        <end position="285"/>
    </location>
</feature>
<name>A0A1Y2HLU3_9FUNG</name>
<evidence type="ECO:0000313" key="3">
    <source>
        <dbReference type="EMBL" id="ORZ35560.1"/>
    </source>
</evidence>
<dbReference type="STRING" id="765915.A0A1Y2HLU3"/>